<name>A0A0E0JRZ6_ORYPU</name>
<dbReference type="HOGENOM" id="CLU_2254402_0_0_1"/>
<proteinExistence type="predicted"/>
<dbReference type="EnsemblPlants" id="OPUNC01G38570.1">
    <property type="protein sequence ID" value="OPUNC01G38570.1"/>
    <property type="gene ID" value="OPUNC01G38570"/>
</dbReference>
<feature type="compositionally biased region" description="Basic and acidic residues" evidence="1">
    <location>
        <begin position="1"/>
        <end position="15"/>
    </location>
</feature>
<sequence>MGMSSKRAEELERLMEQTAVRRRKTQPAGSKRKAPEPNTVCPPRWLPTPESLRAAEERHQAFMRGAREVIRDLDEALEAIAQQPLGGSDGHSDTQQDEDWGQM</sequence>
<feature type="region of interest" description="Disordered" evidence="1">
    <location>
        <begin position="80"/>
        <end position="103"/>
    </location>
</feature>
<evidence type="ECO:0000313" key="3">
    <source>
        <dbReference type="Proteomes" id="UP000026962"/>
    </source>
</evidence>
<reference evidence="2" key="2">
    <citation type="submission" date="2018-05" db="EMBL/GenBank/DDBJ databases">
        <title>OpunRS2 (Oryza punctata Reference Sequence Version 2).</title>
        <authorList>
            <person name="Zhang J."/>
            <person name="Kudrna D."/>
            <person name="Lee S."/>
            <person name="Talag J."/>
            <person name="Welchert J."/>
            <person name="Wing R.A."/>
        </authorList>
    </citation>
    <scope>NUCLEOTIDE SEQUENCE [LARGE SCALE GENOMIC DNA]</scope>
</reference>
<protein>
    <submittedName>
        <fullName evidence="2">Uncharacterized protein</fullName>
    </submittedName>
</protein>
<dbReference type="Proteomes" id="UP000026962">
    <property type="component" value="Chromosome 1"/>
</dbReference>
<accession>A0A0E0JRZ6</accession>
<dbReference type="Gramene" id="OPUNC01G38570.1">
    <property type="protein sequence ID" value="OPUNC01G38570.1"/>
    <property type="gene ID" value="OPUNC01G38570"/>
</dbReference>
<evidence type="ECO:0000256" key="1">
    <source>
        <dbReference type="SAM" id="MobiDB-lite"/>
    </source>
</evidence>
<keyword evidence="3" id="KW-1185">Reference proteome</keyword>
<evidence type="ECO:0000313" key="2">
    <source>
        <dbReference type="EnsemblPlants" id="OPUNC01G38570.1"/>
    </source>
</evidence>
<organism evidence="2">
    <name type="scientific">Oryza punctata</name>
    <name type="common">Red rice</name>
    <dbReference type="NCBI Taxonomy" id="4537"/>
    <lineage>
        <taxon>Eukaryota</taxon>
        <taxon>Viridiplantae</taxon>
        <taxon>Streptophyta</taxon>
        <taxon>Embryophyta</taxon>
        <taxon>Tracheophyta</taxon>
        <taxon>Spermatophyta</taxon>
        <taxon>Magnoliopsida</taxon>
        <taxon>Liliopsida</taxon>
        <taxon>Poales</taxon>
        <taxon>Poaceae</taxon>
        <taxon>BOP clade</taxon>
        <taxon>Oryzoideae</taxon>
        <taxon>Oryzeae</taxon>
        <taxon>Oryzinae</taxon>
        <taxon>Oryza</taxon>
    </lineage>
</organism>
<feature type="region of interest" description="Disordered" evidence="1">
    <location>
        <begin position="1"/>
        <end position="46"/>
    </location>
</feature>
<dbReference type="AlphaFoldDB" id="A0A0E0JRZ6"/>
<reference evidence="2" key="1">
    <citation type="submission" date="2015-04" db="UniProtKB">
        <authorList>
            <consortium name="EnsemblPlants"/>
        </authorList>
    </citation>
    <scope>IDENTIFICATION</scope>
</reference>